<keyword evidence="1" id="KW-0472">Membrane</keyword>
<dbReference type="EMBL" id="GGEC01035820">
    <property type="protein sequence ID" value="MBX16304.1"/>
    <property type="molecule type" value="Transcribed_RNA"/>
</dbReference>
<evidence type="ECO:0000313" key="2">
    <source>
        <dbReference type="EMBL" id="MBX16304.1"/>
    </source>
</evidence>
<feature type="transmembrane region" description="Helical" evidence="1">
    <location>
        <begin position="93"/>
        <end position="110"/>
    </location>
</feature>
<proteinExistence type="predicted"/>
<evidence type="ECO:0000256" key="1">
    <source>
        <dbReference type="SAM" id="Phobius"/>
    </source>
</evidence>
<keyword evidence="1" id="KW-0812">Transmembrane</keyword>
<protein>
    <submittedName>
        <fullName evidence="2">Uncharacterized protein</fullName>
    </submittedName>
</protein>
<sequence>MKVDDKRHRISLGTKDIDNTDDAGILPSAEESDEEFPVLAQAKSRAFIPPLEVNLYDLEQYHVDDVTSQSQEHVDGADTGVIRRRDMPRRKKGAEAILWFSFTVSFLFSVI</sequence>
<dbReference type="AlphaFoldDB" id="A0A2P2LE98"/>
<name>A0A2P2LE98_RHIMU</name>
<keyword evidence="1" id="KW-1133">Transmembrane helix</keyword>
<accession>A0A2P2LE98</accession>
<organism evidence="2">
    <name type="scientific">Rhizophora mucronata</name>
    <name type="common">Asiatic mangrove</name>
    <dbReference type="NCBI Taxonomy" id="61149"/>
    <lineage>
        <taxon>Eukaryota</taxon>
        <taxon>Viridiplantae</taxon>
        <taxon>Streptophyta</taxon>
        <taxon>Embryophyta</taxon>
        <taxon>Tracheophyta</taxon>
        <taxon>Spermatophyta</taxon>
        <taxon>Magnoliopsida</taxon>
        <taxon>eudicotyledons</taxon>
        <taxon>Gunneridae</taxon>
        <taxon>Pentapetalae</taxon>
        <taxon>rosids</taxon>
        <taxon>fabids</taxon>
        <taxon>Malpighiales</taxon>
        <taxon>Rhizophoraceae</taxon>
        <taxon>Rhizophora</taxon>
    </lineage>
</organism>
<reference evidence="2" key="1">
    <citation type="submission" date="2018-02" db="EMBL/GenBank/DDBJ databases">
        <title>Rhizophora mucronata_Transcriptome.</title>
        <authorList>
            <person name="Meera S.P."/>
            <person name="Sreeshan A."/>
            <person name="Augustine A."/>
        </authorList>
    </citation>
    <scope>NUCLEOTIDE SEQUENCE</scope>
    <source>
        <tissue evidence="2">Leaf</tissue>
    </source>
</reference>